<keyword evidence="1" id="KW-0732">Signal</keyword>
<organism evidence="2 3">
    <name type="scientific">Pseudoxanthomonas composti</name>
    <dbReference type="NCBI Taxonomy" id="2137479"/>
    <lineage>
        <taxon>Bacteria</taxon>
        <taxon>Pseudomonadati</taxon>
        <taxon>Pseudomonadota</taxon>
        <taxon>Gammaproteobacteria</taxon>
        <taxon>Lysobacterales</taxon>
        <taxon>Lysobacteraceae</taxon>
        <taxon>Pseudoxanthomonas</taxon>
    </lineage>
</organism>
<keyword evidence="3" id="KW-1185">Reference proteome</keyword>
<reference evidence="2 3" key="1">
    <citation type="submission" date="2019-01" db="EMBL/GenBank/DDBJ databases">
        <title>Pseudoxanthomonas composti sp. nov., isolated from compost.</title>
        <authorList>
            <person name="Yang G."/>
        </authorList>
    </citation>
    <scope>NUCLEOTIDE SEQUENCE [LARGE SCALE GENOMIC DNA]</scope>
    <source>
        <strain evidence="2 3">GSS15</strain>
    </source>
</reference>
<evidence type="ECO:0000313" key="3">
    <source>
        <dbReference type="Proteomes" id="UP000289784"/>
    </source>
</evidence>
<protein>
    <recommendedName>
        <fullName evidence="4">DUF3887 domain-containing protein</fullName>
    </recommendedName>
</protein>
<proteinExistence type="predicted"/>
<feature type="chain" id="PRO_5020579811" description="DUF3887 domain-containing protein" evidence="1">
    <location>
        <begin position="19"/>
        <end position="147"/>
    </location>
</feature>
<gene>
    <name evidence="2" type="ORF">EPA99_02875</name>
</gene>
<sequence length="147" mass="16519">MKAVWLLGCLLLCGTVQAKSPNEIPERFFELLSSGKTPEAVDFLFDQSRSNVSESNELLRARLKAMRLGEVRAHDLILEELYGAHYTRQVYLLVTTESAARLEFNMSDIGPKWRLNGFDISVGDDIGEKLKEDALRPGFKSLAWLGS</sequence>
<dbReference type="EMBL" id="SAWZ01000001">
    <property type="protein sequence ID" value="RXR08772.1"/>
    <property type="molecule type" value="Genomic_DNA"/>
</dbReference>
<evidence type="ECO:0000256" key="1">
    <source>
        <dbReference type="SAM" id="SignalP"/>
    </source>
</evidence>
<dbReference type="AlphaFoldDB" id="A0A4Q1K0N7"/>
<name>A0A4Q1K0N7_9GAMM</name>
<comment type="caution">
    <text evidence="2">The sequence shown here is derived from an EMBL/GenBank/DDBJ whole genome shotgun (WGS) entry which is preliminary data.</text>
</comment>
<accession>A0A4Q1K0N7</accession>
<dbReference type="Proteomes" id="UP000289784">
    <property type="component" value="Unassembled WGS sequence"/>
</dbReference>
<evidence type="ECO:0008006" key="4">
    <source>
        <dbReference type="Google" id="ProtNLM"/>
    </source>
</evidence>
<evidence type="ECO:0000313" key="2">
    <source>
        <dbReference type="EMBL" id="RXR08772.1"/>
    </source>
</evidence>
<dbReference type="RefSeq" id="WP_129469663.1">
    <property type="nucleotide sequence ID" value="NZ_SAWZ01000001.1"/>
</dbReference>
<feature type="signal peptide" evidence="1">
    <location>
        <begin position="1"/>
        <end position="18"/>
    </location>
</feature>